<evidence type="ECO:0000313" key="2">
    <source>
        <dbReference type="EMBL" id="KIL36363.1"/>
    </source>
</evidence>
<dbReference type="PANTHER" id="PTHR43155">
    <property type="entry name" value="CYCLIC DI-GMP PHOSPHODIESTERASE PA4108-RELATED"/>
    <property type="match status" value="1"/>
</dbReference>
<sequence length="334" mass="38300">MPIDNTSFIGRKLNTNIYSRQGSLLLPKNSVLSYHNLDLLNQHGINLLDEDTQLVTEFIIDETISEVHFIYEKINHSAEKPSNQMIRQKVMPKIHELCSNYNFSNVILGLRKKDNYTYRHCIGVSVLSYFIGKWLGLKETELNDLAVAGLLHDVGKTKISDSILLKAGKLSSDEYAEMQLHTVYGYEMILRLPDMTDQQALVALQHHEREDGSGYPYRKSSEEIEYFSKIVAVADVFHTMVSERVYKKAIPLFQVLQEIYQRAFGLFNPVIVQCFITNLMNRMIGDSVLLSDGKVARIVMLHPDDLINPLVESQGKYYDLRRSKSKIMDFASIQ</sequence>
<feature type="domain" description="HD-GYP" evidence="1">
    <location>
        <begin position="95"/>
        <end position="291"/>
    </location>
</feature>
<dbReference type="Pfam" id="PF13487">
    <property type="entry name" value="HD_5"/>
    <property type="match status" value="1"/>
</dbReference>
<protein>
    <submittedName>
        <fullName evidence="2">Phosphohydrolase</fullName>
    </submittedName>
</protein>
<accession>A0ABR5A6W1</accession>
<keyword evidence="3" id="KW-1185">Reference proteome</keyword>
<gene>
    <name evidence="2" type="ORF">SD70_31695</name>
</gene>
<dbReference type="InterPro" id="IPR003607">
    <property type="entry name" value="HD/PDEase_dom"/>
</dbReference>
<dbReference type="CDD" id="cd00077">
    <property type="entry name" value="HDc"/>
    <property type="match status" value="1"/>
</dbReference>
<dbReference type="Gene3D" id="1.10.3210.10">
    <property type="entry name" value="Hypothetical protein af1432"/>
    <property type="match status" value="1"/>
</dbReference>
<evidence type="ECO:0000313" key="3">
    <source>
        <dbReference type="Proteomes" id="UP000031967"/>
    </source>
</evidence>
<dbReference type="PROSITE" id="PS51832">
    <property type="entry name" value="HD_GYP"/>
    <property type="match status" value="1"/>
</dbReference>
<dbReference type="InterPro" id="IPR037522">
    <property type="entry name" value="HD_GYP_dom"/>
</dbReference>
<dbReference type="EMBL" id="JXAK01000111">
    <property type="protein sequence ID" value="KIL36363.1"/>
    <property type="molecule type" value="Genomic_DNA"/>
</dbReference>
<dbReference type="SUPFAM" id="SSF109604">
    <property type="entry name" value="HD-domain/PDEase-like"/>
    <property type="match status" value="1"/>
</dbReference>
<evidence type="ECO:0000259" key="1">
    <source>
        <dbReference type="PROSITE" id="PS51832"/>
    </source>
</evidence>
<proteinExistence type="predicted"/>
<reference evidence="2 3" key="1">
    <citation type="submission" date="2014-12" db="EMBL/GenBank/DDBJ databases">
        <title>Draft genome sequence of Paenibacillus kamchatkensis strain B-2647.</title>
        <authorList>
            <person name="Karlyshev A.V."/>
            <person name="Kudryashova E.B."/>
        </authorList>
    </citation>
    <scope>NUCLEOTIDE SEQUENCE [LARGE SCALE GENOMIC DNA]</scope>
    <source>
        <strain evidence="2 3">VKM B-2647</strain>
    </source>
</reference>
<dbReference type="PANTHER" id="PTHR43155:SF2">
    <property type="entry name" value="CYCLIC DI-GMP PHOSPHODIESTERASE PA4108"/>
    <property type="match status" value="1"/>
</dbReference>
<name>A0ABR5A6W1_9BACL</name>
<organism evidence="2 3">
    <name type="scientific">Gordoniibacillus kamchatkensis</name>
    <dbReference type="NCBI Taxonomy" id="1590651"/>
    <lineage>
        <taxon>Bacteria</taxon>
        <taxon>Bacillati</taxon>
        <taxon>Bacillota</taxon>
        <taxon>Bacilli</taxon>
        <taxon>Bacillales</taxon>
        <taxon>Paenibacillaceae</taxon>
        <taxon>Gordoniibacillus</taxon>
    </lineage>
</organism>
<dbReference type="Proteomes" id="UP000031967">
    <property type="component" value="Unassembled WGS sequence"/>
</dbReference>
<dbReference type="SMART" id="SM00471">
    <property type="entry name" value="HDc"/>
    <property type="match status" value="1"/>
</dbReference>
<comment type="caution">
    <text evidence="2">The sequence shown here is derived from an EMBL/GenBank/DDBJ whole genome shotgun (WGS) entry which is preliminary data.</text>
</comment>